<accession>A0A3A4FAX2</accession>
<name>A0A3A4FAX2_9MICC</name>
<dbReference type="OrthoDB" id="5189031at2"/>
<feature type="transmembrane region" description="Helical" evidence="2">
    <location>
        <begin position="425"/>
        <end position="441"/>
    </location>
</feature>
<feature type="transmembrane region" description="Helical" evidence="2">
    <location>
        <begin position="461"/>
        <end position="481"/>
    </location>
</feature>
<evidence type="ECO:0000256" key="2">
    <source>
        <dbReference type="SAM" id="Phobius"/>
    </source>
</evidence>
<feature type="transmembrane region" description="Helical" evidence="2">
    <location>
        <begin position="519"/>
        <end position="538"/>
    </location>
</feature>
<feature type="transmembrane region" description="Helical" evidence="2">
    <location>
        <begin position="493"/>
        <end position="512"/>
    </location>
</feature>
<evidence type="ECO:0000256" key="1">
    <source>
        <dbReference type="SAM" id="MobiDB-lite"/>
    </source>
</evidence>
<gene>
    <name evidence="3" type="ORF">D3250_07485</name>
</gene>
<dbReference type="RefSeq" id="WP_119902731.1">
    <property type="nucleotide sequence ID" value="NZ_QYZP01000002.1"/>
</dbReference>
<comment type="caution">
    <text evidence="3">The sequence shown here is derived from an EMBL/GenBank/DDBJ whole genome shotgun (WGS) entry which is preliminary data.</text>
</comment>
<evidence type="ECO:0000313" key="3">
    <source>
        <dbReference type="EMBL" id="RJN31944.1"/>
    </source>
</evidence>
<keyword evidence="2" id="KW-0472">Membrane</keyword>
<keyword evidence="2" id="KW-0812">Transmembrane</keyword>
<keyword evidence="2" id="KW-1133">Transmembrane helix</keyword>
<organism evidence="3 4">
    <name type="scientific">Nesterenkonia natronophila</name>
    <dbReference type="NCBI Taxonomy" id="2174932"/>
    <lineage>
        <taxon>Bacteria</taxon>
        <taxon>Bacillati</taxon>
        <taxon>Actinomycetota</taxon>
        <taxon>Actinomycetes</taxon>
        <taxon>Micrococcales</taxon>
        <taxon>Micrococcaceae</taxon>
        <taxon>Nesterenkonia</taxon>
    </lineage>
</organism>
<feature type="compositionally biased region" description="Basic and acidic residues" evidence="1">
    <location>
        <begin position="17"/>
        <end position="33"/>
    </location>
</feature>
<feature type="transmembrane region" description="Helical" evidence="2">
    <location>
        <begin position="544"/>
        <end position="561"/>
    </location>
</feature>
<feature type="compositionally biased region" description="Low complexity" evidence="1">
    <location>
        <begin position="75"/>
        <end position="86"/>
    </location>
</feature>
<feature type="transmembrane region" description="Helical" evidence="2">
    <location>
        <begin position="400"/>
        <end position="419"/>
    </location>
</feature>
<dbReference type="EMBL" id="QYZP01000002">
    <property type="protein sequence ID" value="RJN31944.1"/>
    <property type="molecule type" value="Genomic_DNA"/>
</dbReference>
<dbReference type="AlphaFoldDB" id="A0A3A4FAX2"/>
<feature type="compositionally biased region" description="Basic and acidic residues" evidence="1">
    <location>
        <begin position="49"/>
        <end position="63"/>
    </location>
</feature>
<dbReference type="Proteomes" id="UP000266615">
    <property type="component" value="Unassembled WGS sequence"/>
</dbReference>
<reference evidence="3 4" key="1">
    <citation type="submission" date="2018-09" db="EMBL/GenBank/DDBJ databases">
        <title>Nesterenkonia natronophila sp. nov., an alkaliphilic actinobacteriume isolated from a soda lake, and emended description of the genus Nesterenkonia.</title>
        <authorList>
            <person name="Menes R.J."/>
            <person name="Iriarte A."/>
        </authorList>
    </citation>
    <scope>NUCLEOTIDE SEQUENCE [LARGE SCALE GENOMIC DNA]</scope>
    <source>
        <strain evidence="3 4">M8</strain>
    </source>
</reference>
<protein>
    <submittedName>
        <fullName evidence="3">Uncharacterized protein</fullName>
    </submittedName>
</protein>
<feature type="region of interest" description="Disordered" evidence="1">
    <location>
        <begin position="1"/>
        <end position="238"/>
    </location>
</feature>
<feature type="compositionally biased region" description="Acidic residues" evidence="1">
    <location>
        <begin position="64"/>
        <end position="74"/>
    </location>
</feature>
<feature type="compositionally biased region" description="Polar residues" evidence="1">
    <location>
        <begin position="152"/>
        <end position="166"/>
    </location>
</feature>
<evidence type="ECO:0000313" key="4">
    <source>
        <dbReference type="Proteomes" id="UP000266615"/>
    </source>
</evidence>
<feature type="transmembrane region" description="Helical" evidence="2">
    <location>
        <begin position="311"/>
        <end position="333"/>
    </location>
</feature>
<sequence>MSADTSARLAGDSRTGLAEEERSERHTPDLAERAEDELAPEAPAAEESVTQHRGDQEQQKPTEETAEDTAEDTAAESSSPDDSSTEVTRAEPPTRPGTASQVPVASGPDKSLGGFFDTLDERAKNWWSTRKVRLARRKAEAAKAAENAPEDQPTSSAQRSSASVAPSGTVARRARRSGGQLPTHTPQVSLPKPPPAEQRPEPQLFTDAIPVVSAHPAGESQEPPPPPARRELDEQRQRTVIAQKAAAIEKATGQESSGPYGGSGHIGSQYRKNSAQFADDEEDLYTYIPPYNLPSRSPDPEPTHWDLARRIFVSLGALTAVLSTLWMFGWLGYNEEDPAILGQGGLEESLAGGWFSGEHALLSPDYNWYWIWPVITVGLIIHACYQWTPAQHSTPRQQRSGWLVGIAAFLMLGVTTSLYAGLFTLTLLSSVVIAGVLTEAVRQFNLYTARTDSERQLTDDIVGLFYGFALIQVMSALSVWLTQQGWHIPGIPALLWAWIGLLLCVWTAAFYSMTERGRITIALALAWGLFWLIFPRILGEVTSVWVALGAAMGAFIVILATQSRRYRINHAERRAAMGRPLEDII</sequence>
<feature type="compositionally biased region" description="Basic and acidic residues" evidence="1">
    <location>
        <begin position="228"/>
        <end position="237"/>
    </location>
</feature>
<feature type="transmembrane region" description="Helical" evidence="2">
    <location>
        <begin position="369"/>
        <end position="388"/>
    </location>
</feature>
<keyword evidence="4" id="KW-1185">Reference proteome</keyword>
<proteinExistence type="predicted"/>